<gene>
    <name evidence="2" type="ORF">GTK09_22800</name>
</gene>
<dbReference type="Proteomes" id="UP000469011">
    <property type="component" value="Unassembled WGS sequence"/>
</dbReference>
<evidence type="ECO:0000313" key="3">
    <source>
        <dbReference type="Proteomes" id="UP000469011"/>
    </source>
</evidence>
<dbReference type="AlphaFoldDB" id="A0A6N9T7A5"/>
<dbReference type="EMBL" id="JAAAMG010000026">
    <property type="protein sequence ID" value="NDW07253.1"/>
    <property type="molecule type" value="Genomic_DNA"/>
</dbReference>
<name>A0A6N9T7A5_9HYPH</name>
<organism evidence="2 3">
    <name type="scientific">Jiella pacifica</name>
    <dbReference type="NCBI Taxonomy" id="2696469"/>
    <lineage>
        <taxon>Bacteria</taxon>
        <taxon>Pseudomonadati</taxon>
        <taxon>Pseudomonadota</taxon>
        <taxon>Alphaproteobacteria</taxon>
        <taxon>Hyphomicrobiales</taxon>
        <taxon>Aurantimonadaceae</taxon>
        <taxon>Jiella</taxon>
    </lineage>
</organism>
<dbReference type="Gene3D" id="3.40.50.300">
    <property type="entry name" value="P-loop containing nucleotide triphosphate hydrolases"/>
    <property type="match status" value="1"/>
</dbReference>
<dbReference type="PANTHER" id="PTHR10605">
    <property type="entry name" value="HEPARAN SULFATE SULFOTRANSFERASE"/>
    <property type="match status" value="1"/>
</dbReference>
<accession>A0A6N9T7A5</accession>
<comment type="caution">
    <text evidence="2">The sequence shown here is derived from an EMBL/GenBank/DDBJ whole genome shotgun (WGS) entry which is preliminary data.</text>
</comment>
<dbReference type="InterPro" id="IPR027417">
    <property type="entry name" value="P-loop_NTPase"/>
</dbReference>
<protein>
    <submittedName>
        <fullName evidence="2">Sulfotransferase</fullName>
    </submittedName>
</protein>
<dbReference type="SUPFAM" id="SSF52540">
    <property type="entry name" value="P-loop containing nucleoside triphosphate hydrolases"/>
    <property type="match status" value="1"/>
</dbReference>
<keyword evidence="3" id="KW-1185">Reference proteome</keyword>
<dbReference type="PANTHER" id="PTHR10605:SF56">
    <property type="entry name" value="BIFUNCTIONAL HEPARAN SULFATE N-DEACETYLASE_N-SULFOTRANSFERASE"/>
    <property type="match status" value="1"/>
</dbReference>
<keyword evidence="1 2" id="KW-0808">Transferase</keyword>
<dbReference type="Pfam" id="PF13469">
    <property type="entry name" value="Sulfotransfer_3"/>
    <property type="match status" value="1"/>
</dbReference>
<dbReference type="GO" id="GO:0008146">
    <property type="term" value="F:sulfotransferase activity"/>
    <property type="evidence" value="ECO:0007669"/>
    <property type="project" value="InterPro"/>
</dbReference>
<dbReference type="InterPro" id="IPR037359">
    <property type="entry name" value="NST/OST"/>
</dbReference>
<evidence type="ECO:0000256" key="1">
    <source>
        <dbReference type="ARBA" id="ARBA00022679"/>
    </source>
</evidence>
<sequence>MLIDNLLLSVGAMKSGTTWMHRVLNRHPKIISSHAKEIHYFAHVHLPGETALSARERLARAKSYAAVDPESHSPASVRRRLLWTAKYLNEPIDDRWYADLFDERPRDVYRSDFSNLYAHLGPSGWDHVHRVAGTVRVIFTMRDPIERLWSHVRFNTQTAGRNEGIWKWTPEQLEAYVRRDDMWKHGEYGATIRRLREALSEQELRLFFFEDIHSDRHAWLRQMEEHLGLEPYDYPAEVVNGRYAESTAIPMPEWFPGLFRSDVERIVTELSELGLEPPSRWLSHFSDEAGSKARPGLVDVTKKVRRTLMSRFRA</sequence>
<evidence type="ECO:0000313" key="2">
    <source>
        <dbReference type="EMBL" id="NDW07253.1"/>
    </source>
</evidence>
<dbReference type="RefSeq" id="WP_163465710.1">
    <property type="nucleotide sequence ID" value="NZ_JAAAMG010000026.1"/>
</dbReference>
<reference evidence="2 3" key="1">
    <citation type="submission" date="2020-01" db="EMBL/GenBank/DDBJ databases">
        <title>Jiella pacifica sp. nov.</title>
        <authorList>
            <person name="Xue Z."/>
            <person name="Zhu S."/>
            <person name="Chen J."/>
            <person name="Yang J."/>
        </authorList>
    </citation>
    <scope>NUCLEOTIDE SEQUENCE [LARGE SCALE GENOMIC DNA]</scope>
    <source>
        <strain evidence="2 3">40Bstr34</strain>
    </source>
</reference>
<proteinExistence type="predicted"/>